<dbReference type="EMBL" id="CP042425">
    <property type="protein sequence ID" value="QEL18503.1"/>
    <property type="molecule type" value="Genomic_DNA"/>
</dbReference>
<dbReference type="Proteomes" id="UP000324974">
    <property type="component" value="Chromosome"/>
</dbReference>
<name>A0A5C1AJX8_9BACT</name>
<organism evidence="1 2">
    <name type="scientific">Limnoglobus roseus</name>
    <dbReference type="NCBI Taxonomy" id="2598579"/>
    <lineage>
        <taxon>Bacteria</taxon>
        <taxon>Pseudomonadati</taxon>
        <taxon>Planctomycetota</taxon>
        <taxon>Planctomycetia</taxon>
        <taxon>Gemmatales</taxon>
        <taxon>Gemmataceae</taxon>
        <taxon>Limnoglobus</taxon>
    </lineage>
</organism>
<dbReference type="KEGG" id="lrs:PX52LOC_05529"/>
<evidence type="ECO:0000313" key="2">
    <source>
        <dbReference type="Proteomes" id="UP000324974"/>
    </source>
</evidence>
<dbReference type="AlphaFoldDB" id="A0A5C1AJX8"/>
<protein>
    <submittedName>
        <fullName evidence="1">Uncharacterized protein</fullName>
    </submittedName>
</protein>
<dbReference type="InterPro" id="IPR046164">
    <property type="entry name" value="DUF6166"/>
</dbReference>
<reference evidence="2" key="1">
    <citation type="submission" date="2019-08" db="EMBL/GenBank/DDBJ databases">
        <title>Limnoglobus roseus gen. nov., sp. nov., a novel freshwater planctomycete with a giant genome from the family Gemmataceae.</title>
        <authorList>
            <person name="Kulichevskaya I.S."/>
            <person name="Naumoff D.G."/>
            <person name="Miroshnikov K."/>
            <person name="Ivanova A."/>
            <person name="Philippov D.A."/>
            <person name="Hakobyan A."/>
            <person name="Rijpstra I.C."/>
            <person name="Sinninghe Damste J.S."/>
            <person name="Liesack W."/>
            <person name="Dedysh S.N."/>
        </authorList>
    </citation>
    <scope>NUCLEOTIDE SEQUENCE [LARGE SCALE GENOMIC DNA]</scope>
    <source>
        <strain evidence="2">PX52</strain>
    </source>
</reference>
<gene>
    <name evidence="1" type="ORF">PX52LOC_05529</name>
</gene>
<dbReference type="RefSeq" id="WP_149113011.1">
    <property type="nucleotide sequence ID" value="NZ_CP042425.1"/>
</dbReference>
<keyword evidence="2" id="KW-1185">Reference proteome</keyword>
<dbReference type="Pfam" id="PF19663">
    <property type="entry name" value="DUF6166"/>
    <property type="match status" value="1"/>
</dbReference>
<accession>A0A5C1AJX8</accession>
<evidence type="ECO:0000313" key="1">
    <source>
        <dbReference type="EMBL" id="QEL18503.1"/>
    </source>
</evidence>
<proteinExistence type="predicted"/>
<sequence>MNAPLHPKTAAYVGVTIAGERFVSRISVNAVSSRLSLCTHLRQHAGELGWGDHGTAAAQLALAIMNDAVGRETALEWYHDFKAEVVSKLGASWVLNHGDVVDWVLGRSFSPVMAKGGAA</sequence>